<gene>
    <name evidence="4" type="ORF">F5I99_05140</name>
</gene>
<keyword evidence="5" id="KW-1185">Reference proteome</keyword>
<dbReference type="SUPFAM" id="SSF51735">
    <property type="entry name" value="NAD(P)-binding Rossmann-fold domains"/>
    <property type="match status" value="1"/>
</dbReference>
<accession>A0A5J6LBL6</accession>
<organism evidence="4 5">
    <name type="scientific">Nitrincola iocasae</name>
    <dbReference type="NCBI Taxonomy" id="2614693"/>
    <lineage>
        <taxon>Bacteria</taxon>
        <taxon>Pseudomonadati</taxon>
        <taxon>Pseudomonadota</taxon>
        <taxon>Gammaproteobacteria</taxon>
        <taxon>Oceanospirillales</taxon>
        <taxon>Oceanospirillaceae</taxon>
        <taxon>Nitrincola</taxon>
    </lineage>
</organism>
<dbReference type="InterPro" id="IPR052178">
    <property type="entry name" value="Sec_Metab_Biosynth_SDR"/>
</dbReference>
<evidence type="ECO:0000313" key="4">
    <source>
        <dbReference type="EMBL" id="QEW05923.1"/>
    </source>
</evidence>
<dbReference type="InterPro" id="IPR036291">
    <property type="entry name" value="NAD(P)-bd_dom_sf"/>
</dbReference>
<proteinExistence type="inferred from homology"/>
<dbReference type="AlphaFoldDB" id="A0A5J6LBL6"/>
<dbReference type="GO" id="GO:0016491">
    <property type="term" value="F:oxidoreductase activity"/>
    <property type="evidence" value="ECO:0007669"/>
    <property type="project" value="UniProtKB-KW"/>
</dbReference>
<evidence type="ECO:0000256" key="3">
    <source>
        <dbReference type="ARBA" id="ARBA00023002"/>
    </source>
</evidence>
<keyword evidence="2" id="KW-0521">NADP</keyword>
<evidence type="ECO:0000256" key="1">
    <source>
        <dbReference type="ARBA" id="ARBA00006484"/>
    </source>
</evidence>
<dbReference type="InterPro" id="IPR002347">
    <property type="entry name" value="SDR_fam"/>
</dbReference>
<protein>
    <submittedName>
        <fullName evidence="4">SDR family oxidoreductase</fullName>
    </submittedName>
</protein>
<dbReference type="PRINTS" id="PR00081">
    <property type="entry name" value="GDHRDH"/>
</dbReference>
<dbReference type="Pfam" id="PF13561">
    <property type="entry name" value="adh_short_C2"/>
    <property type="match status" value="1"/>
</dbReference>
<dbReference type="PANTHER" id="PTHR43618">
    <property type="entry name" value="7-ALPHA-HYDROXYSTEROID DEHYDROGENASE"/>
    <property type="match status" value="1"/>
</dbReference>
<keyword evidence="3" id="KW-0560">Oxidoreductase</keyword>
<dbReference type="KEGG" id="nik:F5I99_05140"/>
<sequence length="251" mass="28268">MRQTILITGGTGKFGRAFVQHFVKCDWMVLFTSTCEKRAQELIKELNQPENLIYFVADLIPIDTIPRLAAEIHSEGYRINHLVNNARSLTSLRTNDLGQTDRDDFLNEYLMDVVIPYELAFAFYNTQADELLTITNIGSQYGLVAANPHLYTDYPKQSPIQYGVAKAALNHLTKELAVRMADKQVRVNCIAYGGVEGRVDDAFKARYANLSPTRRMLKDTEVISPLDFLVRENSSAVTGQTLVADGGWTLW</sequence>
<evidence type="ECO:0000313" key="5">
    <source>
        <dbReference type="Proteomes" id="UP000325606"/>
    </source>
</evidence>
<dbReference type="RefSeq" id="WP_151053961.1">
    <property type="nucleotide sequence ID" value="NZ_CP044222.1"/>
</dbReference>
<dbReference type="Proteomes" id="UP000325606">
    <property type="component" value="Chromosome"/>
</dbReference>
<evidence type="ECO:0000256" key="2">
    <source>
        <dbReference type="ARBA" id="ARBA00022857"/>
    </source>
</evidence>
<reference evidence="4 5" key="1">
    <citation type="submission" date="2019-09" db="EMBL/GenBank/DDBJ databases">
        <title>Nitrincola iocasae sp. nov., a bacterium isolated from the sediment collected at a cold seep field in South China Sea.</title>
        <authorList>
            <person name="Zhang H."/>
            <person name="Wang H."/>
            <person name="Li C."/>
        </authorList>
    </citation>
    <scope>NUCLEOTIDE SEQUENCE [LARGE SCALE GENOMIC DNA]</scope>
    <source>
        <strain evidence="4 5">KXZD1103</strain>
    </source>
</reference>
<comment type="similarity">
    <text evidence="1">Belongs to the short-chain dehydrogenases/reductases (SDR) family.</text>
</comment>
<name>A0A5J6LBL6_9GAMM</name>
<dbReference type="PANTHER" id="PTHR43618:SF8">
    <property type="entry name" value="7ALPHA-HYDROXYSTEROID DEHYDROGENASE"/>
    <property type="match status" value="1"/>
</dbReference>
<dbReference type="EMBL" id="CP044222">
    <property type="protein sequence ID" value="QEW05923.1"/>
    <property type="molecule type" value="Genomic_DNA"/>
</dbReference>
<dbReference type="Gene3D" id="3.40.50.720">
    <property type="entry name" value="NAD(P)-binding Rossmann-like Domain"/>
    <property type="match status" value="1"/>
</dbReference>